<dbReference type="STRING" id="1442368.A0A0D2EJB4"/>
<evidence type="ECO:0000313" key="3">
    <source>
        <dbReference type="Proteomes" id="UP000053029"/>
    </source>
</evidence>
<reference evidence="2 3" key="1">
    <citation type="submission" date="2015-01" db="EMBL/GenBank/DDBJ databases">
        <title>The Genome Sequence of Fonsecaea pedrosoi CBS 271.37.</title>
        <authorList>
            <consortium name="The Broad Institute Genomics Platform"/>
            <person name="Cuomo C."/>
            <person name="de Hoog S."/>
            <person name="Gorbushina A."/>
            <person name="Stielow B."/>
            <person name="Teixiera M."/>
            <person name="Abouelleil A."/>
            <person name="Chapman S.B."/>
            <person name="Priest M."/>
            <person name="Young S.K."/>
            <person name="Wortman J."/>
            <person name="Nusbaum C."/>
            <person name="Birren B."/>
        </authorList>
    </citation>
    <scope>NUCLEOTIDE SEQUENCE [LARGE SCALE GENOMIC DNA]</scope>
    <source>
        <strain evidence="2 3">CBS 271.37</strain>
    </source>
</reference>
<dbReference type="InterPro" id="IPR013022">
    <property type="entry name" value="Xyl_isomerase-like_TIM-brl"/>
</dbReference>
<dbReference type="VEuPathDB" id="FungiDB:Z517_12397"/>
<feature type="domain" description="Xylose isomerase-like TIM barrel" evidence="1">
    <location>
        <begin position="27"/>
        <end position="316"/>
    </location>
</feature>
<dbReference type="Proteomes" id="UP000053029">
    <property type="component" value="Unassembled WGS sequence"/>
</dbReference>
<gene>
    <name evidence="2" type="ORF">Z517_12397</name>
</gene>
<dbReference type="Pfam" id="PF01261">
    <property type="entry name" value="AP_endonuc_2"/>
    <property type="match status" value="1"/>
</dbReference>
<sequence>MTAERHKLGIATVSLGWHPSHTLERKLDAVAQQGYEGIELYHPDLVTFAEQNSLTHLEAASEIGRMCKDRDIAIIALQPLFNFAGVLTPLETRLKSASEYISLAWAMGTKIIQVPTTYEMDSTGNEDIIVAELRALADLGSQPTETGEKDIFFAFEALAWGVHHALMDDAIRIVKLVDRSNFGLCLDTYHVLARVWADPHAASGTGTGIAPGGYAALKSTLDRFMEQCPVEKIFYLQLSDAEKLKQPLIPGHEAYKAEWAHWDATMHWCVWGRLFPYETEYGAYFPLDNILQLWLVEKGWKGWVSMEMFHRDEHKESIGPEVLADRGYNSWLKIKDLFSLK</sequence>
<dbReference type="PANTHER" id="PTHR12110:SF38">
    <property type="entry name" value="DIOXYGENASE, PUTATIVE (AFU_ORTHOLOGUE AFUA_6G00240)-RELATED"/>
    <property type="match status" value="1"/>
</dbReference>
<dbReference type="HOGENOM" id="CLU_035063_0_0_1"/>
<evidence type="ECO:0000313" key="2">
    <source>
        <dbReference type="EMBL" id="KIW74457.1"/>
    </source>
</evidence>
<dbReference type="AlphaFoldDB" id="A0A0D2EJB4"/>
<name>A0A0D2EJB4_9EURO</name>
<dbReference type="SUPFAM" id="SSF51658">
    <property type="entry name" value="Xylose isomerase-like"/>
    <property type="match status" value="1"/>
</dbReference>
<protein>
    <recommendedName>
        <fullName evidence="1">Xylose isomerase-like TIM barrel domain-containing protein</fullName>
    </recommendedName>
</protein>
<keyword evidence="3" id="KW-1185">Reference proteome</keyword>
<dbReference type="GeneID" id="25311887"/>
<accession>A0A0D2EJB4</accession>
<dbReference type="InterPro" id="IPR050312">
    <property type="entry name" value="IolE/XylAMocC-like"/>
</dbReference>
<evidence type="ECO:0000259" key="1">
    <source>
        <dbReference type="Pfam" id="PF01261"/>
    </source>
</evidence>
<dbReference type="OrthoDB" id="5360893at2759"/>
<dbReference type="RefSeq" id="XP_013278265.1">
    <property type="nucleotide sequence ID" value="XM_013422811.1"/>
</dbReference>
<dbReference type="InterPro" id="IPR036237">
    <property type="entry name" value="Xyl_isomerase-like_sf"/>
</dbReference>
<proteinExistence type="predicted"/>
<dbReference type="Gene3D" id="3.20.20.150">
    <property type="entry name" value="Divalent-metal-dependent TIM barrel enzymes"/>
    <property type="match status" value="1"/>
</dbReference>
<dbReference type="PANTHER" id="PTHR12110">
    <property type="entry name" value="HYDROXYPYRUVATE ISOMERASE"/>
    <property type="match status" value="1"/>
</dbReference>
<organism evidence="2 3">
    <name type="scientific">Fonsecaea pedrosoi CBS 271.37</name>
    <dbReference type="NCBI Taxonomy" id="1442368"/>
    <lineage>
        <taxon>Eukaryota</taxon>
        <taxon>Fungi</taxon>
        <taxon>Dikarya</taxon>
        <taxon>Ascomycota</taxon>
        <taxon>Pezizomycotina</taxon>
        <taxon>Eurotiomycetes</taxon>
        <taxon>Chaetothyriomycetidae</taxon>
        <taxon>Chaetothyriales</taxon>
        <taxon>Herpotrichiellaceae</taxon>
        <taxon>Fonsecaea</taxon>
    </lineage>
</organism>
<dbReference type="EMBL" id="KN846977">
    <property type="protein sequence ID" value="KIW74457.1"/>
    <property type="molecule type" value="Genomic_DNA"/>
</dbReference>